<comment type="subcellular location">
    <subcellularLocation>
        <location evidence="1">Periplasm</location>
    </subcellularLocation>
</comment>
<dbReference type="SUPFAM" id="SSF53850">
    <property type="entry name" value="Periplasmic binding protein-like II"/>
    <property type="match status" value="1"/>
</dbReference>
<feature type="domain" description="Solute-binding protein family 5" evidence="5">
    <location>
        <begin position="72"/>
        <end position="375"/>
    </location>
</feature>
<dbReference type="PANTHER" id="PTHR30290:SF10">
    <property type="entry name" value="PERIPLASMIC OLIGOPEPTIDE-BINDING PROTEIN-RELATED"/>
    <property type="match status" value="1"/>
</dbReference>
<dbReference type="Gene3D" id="3.10.105.10">
    <property type="entry name" value="Dipeptide-binding Protein, Domain 3"/>
    <property type="match status" value="1"/>
</dbReference>
<evidence type="ECO:0000313" key="6">
    <source>
        <dbReference type="EMBL" id="QIK78178.1"/>
    </source>
</evidence>
<dbReference type="Proteomes" id="UP000503222">
    <property type="component" value="Chromosome"/>
</dbReference>
<evidence type="ECO:0000256" key="1">
    <source>
        <dbReference type="ARBA" id="ARBA00004418"/>
    </source>
</evidence>
<gene>
    <name evidence="6" type="ORF">G7077_03905</name>
</gene>
<evidence type="ECO:0000256" key="2">
    <source>
        <dbReference type="ARBA" id="ARBA00005695"/>
    </source>
</evidence>
<dbReference type="InterPro" id="IPR039424">
    <property type="entry name" value="SBP_5"/>
</dbReference>
<dbReference type="KEGG" id="spii:G7077_03905"/>
<dbReference type="RefSeq" id="WP_166410571.1">
    <property type="nucleotide sequence ID" value="NZ_CP049869.1"/>
</dbReference>
<keyword evidence="3" id="KW-0813">Transport</keyword>
<name>A0A6G7YN57_9SPHN</name>
<evidence type="ECO:0000256" key="4">
    <source>
        <dbReference type="ARBA" id="ARBA00022729"/>
    </source>
</evidence>
<accession>A0A6G7YN57</accession>
<dbReference type="GO" id="GO:0030313">
    <property type="term" value="C:cell envelope"/>
    <property type="evidence" value="ECO:0007669"/>
    <property type="project" value="UniProtKB-SubCell"/>
</dbReference>
<evidence type="ECO:0000313" key="7">
    <source>
        <dbReference type="Proteomes" id="UP000503222"/>
    </source>
</evidence>
<keyword evidence="4" id="KW-0732">Signal</keyword>
<dbReference type="InterPro" id="IPR000914">
    <property type="entry name" value="SBP_5_dom"/>
</dbReference>
<reference evidence="6 7" key="1">
    <citation type="submission" date="2020-03" db="EMBL/GenBank/DDBJ databases">
        <title>Sphingomonas sp. nov., isolated from fish.</title>
        <authorList>
            <person name="Hyun D.-W."/>
            <person name="Bae J.-W."/>
        </authorList>
    </citation>
    <scope>NUCLEOTIDE SEQUENCE [LARGE SCALE GENOMIC DNA]</scope>
    <source>
        <strain evidence="6 7">HDW15B</strain>
    </source>
</reference>
<keyword evidence="7" id="KW-1185">Reference proteome</keyword>
<evidence type="ECO:0000256" key="3">
    <source>
        <dbReference type="ARBA" id="ARBA00022448"/>
    </source>
</evidence>
<dbReference type="Pfam" id="PF00496">
    <property type="entry name" value="SBP_bac_5"/>
    <property type="match status" value="1"/>
</dbReference>
<dbReference type="EMBL" id="CP049869">
    <property type="protein sequence ID" value="QIK78178.1"/>
    <property type="molecule type" value="Genomic_DNA"/>
</dbReference>
<proteinExistence type="inferred from homology"/>
<dbReference type="Gene3D" id="3.40.190.10">
    <property type="entry name" value="Periplasmic binding protein-like II"/>
    <property type="match status" value="1"/>
</dbReference>
<protein>
    <submittedName>
        <fullName evidence="6">ABC transporter substrate-binding protein</fullName>
    </submittedName>
</protein>
<dbReference type="PANTHER" id="PTHR30290">
    <property type="entry name" value="PERIPLASMIC BINDING COMPONENT OF ABC TRANSPORTER"/>
    <property type="match status" value="1"/>
</dbReference>
<dbReference type="GO" id="GO:0015833">
    <property type="term" value="P:peptide transport"/>
    <property type="evidence" value="ECO:0007669"/>
    <property type="project" value="TreeGrafter"/>
</dbReference>
<dbReference type="GO" id="GO:1904680">
    <property type="term" value="F:peptide transmembrane transporter activity"/>
    <property type="evidence" value="ECO:0007669"/>
    <property type="project" value="TreeGrafter"/>
</dbReference>
<comment type="similarity">
    <text evidence="2">Belongs to the bacterial solute-binding protein 5 family.</text>
</comment>
<dbReference type="AlphaFoldDB" id="A0A6G7YN57"/>
<sequence length="491" mass="53005">MNGNHAFSAILLSLAALLTPGCKKDDEAPTRVAVIGSRMKVADPSSSVLSAGDQLLVANVAQGLVRFDARGQIEPGLAERWNVSDDGLSYVFRLRSAEWHDGSKLTAQQVARLLRRATNQEGRNPLRDSLGAVTEIVAMTDRVLELRLSAPRPNLLQLLAQPELAIIRGGGSGPFQLGEDTGEEGRLTLSREILVNDGDEVRKEEVELRHLPTREAVEAFARGDVDLVLGGTFADLPIARGVRHPRNALLFDPVAGLFGLVPVDSAGPLNEPDVRRLLTQAIDRDALIAALGVPNLAPRTTLLQTGLEGVPTLAAQPWFTRPLSDRRASLIAESNRLFGTDEKPSLRIGLPDGSGADLLFARLQADWGAIGLTVQRVGATDRADLRLVDAVAPSTSPSWFLRQFRCAVAPICSEDADALLDSARQAMVAEQRAAFFLQAGQVMDEQVLFFPLTAPIRWSLVSPAVQGFAGNRFARHTLTGLRTQLERSSSE</sequence>
<organism evidence="6 7">
    <name type="scientific">Sphingomonas piscis</name>
    <dbReference type="NCBI Taxonomy" id="2714943"/>
    <lineage>
        <taxon>Bacteria</taxon>
        <taxon>Pseudomonadati</taxon>
        <taxon>Pseudomonadota</taxon>
        <taxon>Alphaproteobacteria</taxon>
        <taxon>Sphingomonadales</taxon>
        <taxon>Sphingomonadaceae</taxon>
        <taxon>Sphingomonas</taxon>
    </lineage>
</organism>
<dbReference type="CDD" id="cd00995">
    <property type="entry name" value="PBP2_NikA_DppA_OppA_like"/>
    <property type="match status" value="1"/>
</dbReference>
<evidence type="ECO:0000259" key="5">
    <source>
        <dbReference type="Pfam" id="PF00496"/>
    </source>
</evidence>